<dbReference type="Pfam" id="PF02378">
    <property type="entry name" value="PTS_EIIC"/>
    <property type="match status" value="1"/>
</dbReference>
<name>A0A0R2MM32_9LACO</name>
<evidence type="ECO:0000259" key="9">
    <source>
        <dbReference type="PROSITE" id="PS51105"/>
    </source>
</evidence>
<dbReference type="STRING" id="942150.IV64_GL000364"/>
<dbReference type="AlphaFoldDB" id="A0A0R2MM32"/>
<feature type="transmembrane region" description="Helical" evidence="8">
    <location>
        <begin position="100"/>
        <end position="119"/>
    </location>
</feature>
<proteinExistence type="predicted"/>
<feature type="domain" description="PTS EIIC type-3" evidence="9">
    <location>
        <begin position="1"/>
        <end position="226"/>
    </location>
</feature>
<dbReference type="GO" id="GO:1902815">
    <property type="term" value="P:N,N'-diacetylchitobiose import"/>
    <property type="evidence" value="ECO:0007669"/>
    <property type="project" value="TreeGrafter"/>
</dbReference>
<evidence type="ECO:0000256" key="5">
    <source>
        <dbReference type="ARBA" id="ARBA00022692"/>
    </source>
</evidence>
<dbReference type="PATRIC" id="fig|942150.3.peg.371"/>
<dbReference type="InterPro" id="IPR003352">
    <property type="entry name" value="PTS_EIIC"/>
</dbReference>
<feature type="transmembrane region" description="Helical" evidence="8">
    <location>
        <begin position="6"/>
        <end position="26"/>
    </location>
</feature>
<evidence type="ECO:0000256" key="4">
    <source>
        <dbReference type="ARBA" id="ARBA00022597"/>
    </source>
</evidence>
<dbReference type="InterPro" id="IPR004501">
    <property type="entry name" value="PTS_EIIC_3"/>
</dbReference>
<evidence type="ECO:0000256" key="2">
    <source>
        <dbReference type="ARBA" id="ARBA00022448"/>
    </source>
</evidence>
<evidence type="ECO:0000313" key="11">
    <source>
        <dbReference type="Proteomes" id="UP000051783"/>
    </source>
</evidence>
<comment type="subcellular location">
    <subcellularLocation>
        <location evidence="1">Cell membrane</location>
        <topology evidence="1">Multi-pass membrane protein</topology>
    </subcellularLocation>
</comment>
<dbReference type="EMBL" id="JQCL01000006">
    <property type="protein sequence ID" value="KRO14792.1"/>
    <property type="molecule type" value="Genomic_DNA"/>
</dbReference>
<dbReference type="InterPro" id="IPR051088">
    <property type="entry name" value="PTS_Sugar-EIIC/EIIB"/>
</dbReference>
<organism evidence="10 11">
    <name type="scientific">Lactiplantibacillus xiangfangensis</name>
    <dbReference type="NCBI Taxonomy" id="942150"/>
    <lineage>
        <taxon>Bacteria</taxon>
        <taxon>Bacillati</taxon>
        <taxon>Bacillota</taxon>
        <taxon>Bacilli</taxon>
        <taxon>Lactobacillales</taxon>
        <taxon>Lactobacillaceae</taxon>
        <taxon>Lactiplantibacillus</taxon>
    </lineage>
</organism>
<dbReference type="GO" id="GO:0008982">
    <property type="term" value="F:protein-N(PI)-phosphohistidine-sugar phosphotransferase activity"/>
    <property type="evidence" value="ECO:0007669"/>
    <property type="project" value="InterPro"/>
</dbReference>
<gene>
    <name evidence="10" type="ORF">IV64_GL000364</name>
</gene>
<keyword evidence="2" id="KW-0813">Transport</keyword>
<keyword evidence="6 8" id="KW-1133">Transmembrane helix</keyword>
<keyword evidence="7 8" id="KW-0472">Membrane</keyword>
<evidence type="ECO:0000256" key="8">
    <source>
        <dbReference type="SAM" id="Phobius"/>
    </source>
</evidence>
<reference evidence="10 11" key="1">
    <citation type="journal article" date="2015" name="Genome Announc.">
        <title>Expanding the biotechnology potential of lactobacilli through comparative genomics of 213 strains and associated genera.</title>
        <authorList>
            <person name="Sun Z."/>
            <person name="Harris H.M."/>
            <person name="McCann A."/>
            <person name="Guo C."/>
            <person name="Argimon S."/>
            <person name="Zhang W."/>
            <person name="Yang X."/>
            <person name="Jeffery I.B."/>
            <person name="Cooney J.C."/>
            <person name="Kagawa T.F."/>
            <person name="Liu W."/>
            <person name="Song Y."/>
            <person name="Salvetti E."/>
            <person name="Wrobel A."/>
            <person name="Rasinkangas P."/>
            <person name="Parkhill J."/>
            <person name="Rea M.C."/>
            <person name="O'Sullivan O."/>
            <person name="Ritari J."/>
            <person name="Douillard F.P."/>
            <person name="Paul Ross R."/>
            <person name="Yang R."/>
            <person name="Briner A.E."/>
            <person name="Felis G.E."/>
            <person name="de Vos W.M."/>
            <person name="Barrangou R."/>
            <person name="Klaenhammer T.R."/>
            <person name="Caufield P.W."/>
            <person name="Cui Y."/>
            <person name="Zhang H."/>
            <person name="O'Toole P.W."/>
        </authorList>
    </citation>
    <scope>NUCLEOTIDE SEQUENCE [LARGE SCALE GENOMIC DNA]</scope>
    <source>
        <strain evidence="10 11">LMG 26013</strain>
    </source>
</reference>
<dbReference type="GO" id="GO:0005886">
    <property type="term" value="C:plasma membrane"/>
    <property type="evidence" value="ECO:0007669"/>
    <property type="project" value="UniProtKB-SubCell"/>
</dbReference>
<dbReference type="PANTHER" id="PTHR33989:SF4">
    <property type="entry name" value="PTS SYSTEM N,N'-DIACETYLCHITOBIOSE-SPECIFIC EIIC COMPONENT"/>
    <property type="match status" value="1"/>
</dbReference>
<dbReference type="GO" id="GO:0009401">
    <property type="term" value="P:phosphoenolpyruvate-dependent sugar phosphotransferase system"/>
    <property type="evidence" value="ECO:0007669"/>
    <property type="project" value="InterPro"/>
</dbReference>
<dbReference type="PROSITE" id="PS51105">
    <property type="entry name" value="PTS_EIIC_TYPE_3"/>
    <property type="match status" value="1"/>
</dbReference>
<feature type="transmembrane region" description="Helical" evidence="8">
    <location>
        <begin position="206"/>
        <end position="229"/>
    </location>
</feature>
<feature type="transmembrane region" description="Helical" evidence="8">
    <location>
        <begin position="156"/>
        <end position="176"/>
    </location>
</feature>
<accession>A0A0R2MM32</accession>
<keyword evidence="11" id="KW-1185">Reference proteome</keyword>
<protein>
    <submittedName>
        <fullName evidence="10">Cellobiose PTS, EIIC</fullName>
    </submittedName>
</protein>
<evidence type="ECO:0000256" key="3">
    <source>
        <dbReference type="ARBA" id="ARBA00022475"/>
    </source>
</evidence>
<keyword evidence="3" id="KW-1003">Cell membrane</keyword>
<evidence type="ECO:0000256" key="6">
    <source>
        <dbReference type="ARBA" id="ARBA00022989"/>
    </source>
</evidence>
<comment type="caution">
    <text evidence="10">The sequence shown here is derived from an EMBL/GenBank/DDBJ whole genome shotgun (WGS) entry which is preliminary data.</text>
</comment>
<keyword evidence="5 8" id="KW-0812">Transmembrane</keyword>
<feature type="transmembrane region" description="Helical" evidence="8">
    <location>
        <begin position="38"/>
        <end position="59"/>
    </location>
</feature>
<evidence type="ECO:0000256" key="7">
    <source>
        <dbReference type="ARBA" id="ARBA00023136"/>
    </source>
</evidence>
<evidence type="ECO:0000313" key="10">
    <source>
        <dbReference type="EMBL" id="KRO14792.1"/>
    </source>
</evidence>
<dbReference type="PANTHER" id="PTHR33989">
    <property type="match status" value="1"/>
</dbReference>
<dbReference type="Proteomes" id="UP000051783">
    <property type="component" value="Unassembled WGS sequence"/>
</dbReference>
<sequence length="242" mass="25935">MGVILFSGVGYGVSFVSKYGLNGLFYKVFTLPFINPGAMLSTMLGTTVLSNLFWLIGIIGPVDYSGNSAISTVQNLQYALQHGSAWGAPNPITLHTVFDSFANVGGPGMTLALVIAILWRSHNQSYRAVTKASWLPAIFNFNQPLLVGLPIAYSPILAIPFVLAPVVNMVISWAALKLQLMPPVVYPVDRTTPGVLIGWLGTGGDWRALVVSLINLLVATAIYLPFVLLANQTEGTVVKDEA</sequence>
<evidence type="ECO:0000256" key="1">
    <source>
        <dbReference type="ARBA" id="ARBA00004651"/>
    </source>
</evidence>
<keyword evidence="4" id="KW-0762">Sugar transport</keyword>